<name>A0A2S4PPX3_9PEZI</name>
<dbReference type="InterPro" id="IPR036691">
    <property type="entry name" value="Endo/exonu/phosph_ase_sf"/>
</dbReference>
<evidence type="ECO:0000313" key="1">
    <source>
        <dbReference type="EMBL" id="POS84088.1"/>
    </source>
</evidence>
<dbReference type="PANTHER" id="PTHR33481">
    <property type="entry name" value="REVERSE TRANSCRIPTASE"/>
    <property type="match status" value="1"/>
</dbReference>
<sequence>MDSTVDDTKNIAENTKVTSVTPKMVRLQGKSRPGAPYRSWLAHFIRDQAPRPGFRLFDESGVAVVNKPRQLIQQCKRCHGFHATRGCSRALACENCGSTMHAITKCKAPTRCCNCGVPHRSDSRNCLVHPSRSGPVRKDQRKKIKKTGQREYHAEVMAKAAMIRAEAAAVVAELLPTIDQNNDRAVISTNEVSMSEVFIEETVPETRLQRGSTHDIALSRANEIDIDVKLIQESWWSNITKSYTAFDCHVPFGGANTRPRTITYTCRNNLKISANQNFPSSNPTGDYFWVIVNGVTFSNVYKAPNNTTSIQTFITWAPSPMTVAIGDSNSFHWTWQPGRRCKNLGWNSQSILSHNWRTYAPGREHTRSCLSNIPGTQVWVDHTECITSDHLPLRGTVSTPFLVICTLASPIRVTSSKIPKFTGTVAQWASPPPPLINTEDIEIYAQDLCTCLSNAIKTGSQVRVCIIGCGNKSPRAHGISIELLTACWKTIDPYVVQLFRDRVRLGFHSFCFKLAEVIFLRKYERDPSTVKAWRPSALLSCLGKGPERVIAKRMSYLAIVHGVVGSQQFGALSKRAATDFVSSVVHDIEEARSQR</sequence>
<dbReference type="PANTHER" id="PTHR33481:SF1">
    <property type="entry name" value="ENDONUCLEASE_EXONUCLEASE_PHOSPHATASE DOMAIN-CONTAINING PROTEIN-RELATED"/>
    <property type="match status" value="1"/>
</dbReference>
<keyword evidence="2" id="KW-1185">Reference proteome</keyword>
<dbReference type="EMBL" id="PEDP01001181">
    <property type="protein sequence ID" value="POS84088.1"/>
    <property type="molecule type" value="Genomic_DNA"/>
</dbReference>
<proteinExistence type="predicted"/>
<dbReference type="Proteomes" id="UP000237438">
    <property type="component" value="Unassembled WGS sequence"/>
</dbReference>
<organism evidence="1 2">
    <name type="scientific">Erysiphe pulchra</name>
    <dbReference type="NCBI Taxonomy" id="225359"/>
    <lineage>
        <taxon>Eukaryota</taxon>
        <taxon>Fungi</taxon>
        <taxon>Dikarya</taxon>
        <taxon>Ascomycota</taxon>
        <taxon>Pezizomycotina</taxon>
        <taxon>Leotiomycetes</taxon>
        <taxon>Erysiphales</taxon>
        <taxon>Erysiphaceae</taxon>
        <taxon>Erysiphe</taxon>
    </lineage>
</organism>
<protein>
    <recommendedName>
        <fullName evidence="3">Endonuclease/exonuclease/phosphatase domain-containing protein</fullName>
    </recommendedName>
</protein>
<evidence type="ECO:0000313" key="2">
    <source>
        <dbReference type="Proteomes" id="UP000237438"/>
    </source>
</evidence>
<dbReference type="AlphaFoldDB" id="A0A2S4PPX3"/>
<gene>
    <name evidence="1" type="ORF">EPUL_002569</name>
</gene>
<evidence type="ECO:0008006" key="3">
    <source>
        <dbReference type="Google" id="ProtNLM"/>
    </source>
</evidence>
<comment type="caution">
    <text evidence="1">The sequence shown here is derived from an EMBL/GenBank/DDBJ whole genome shotgun (WGS) entry which is preliminary data.</text>
</comment>
<dbReference type="Gene3D" id="3.60.10.10">
    <property type="entry name" value="Endonuclease/exonuclease/phosphatase"/>
    <property type="match status" value="1"/>
</dbReference>
<accession>A0A2S4PPX3</accession>
<reference evidence="1 2" key="1">
    <citation type="submission" date="2017-10" db="EMBL/GenBank/DDBJ databases">
        <title>Development of genomic resources for the powdery mildew, Erysiphe pulchra.</title>
        <authorList>
            <person name="Wadl P.A."/>
            <person name="Mack B.M."/>
            <person name="Moore G."/>
            <person name="Beltz S.B."/>
        </authorList>
    </citation>
    <scope>NUCLEOTIDE SEQUENCE [LARGE SCALE GENOMIC DNA]</scope>
    <source>
        <strain evidence="1">Cflorida</strain>
    </source>
</reference>
<dbReference type="SUPFAM" id="SSF56219">
    <property type="entry name" value="DNase I-like"/>
    <property type="match status" value="1"/>
</dbReference>